<accession>A0A1D6F538</accession>
<sequence length="144" mass="16503">MTARRVLAPHRRLLCLMRAQPPGPAGIFDATNNTRKRIYMLMKMAEDNCKAKKDEKKQKAEGNILLASIENMQYVVTIDVLHEQLLERFFHFINLILKAWSFFSASGSNGGGIDQPSFREAGHIDQPSFREVGHDLYNMPIKWL</sequence>
<dbReference type="InParanoid" id="A0A1D6F538"/>
<reference evidence="1" key="1">
    <citation type="submission" date="2015-12" db="EMBL/GenBank/DDBJ databases">
        <title>Update maize B73 reference genome by single molecule sequencing technologies.</title>
        <authorList>
            <consortium name="Maize Genome Sequencing Project"/>
            <person name="Ware D."/>
        </authorList>
    </citation>
    <scope>NUCLEOTIDE SEQUENCE [LARGE SCALE GENOMIC DNA]</scope>
    <source>
        <tissue evidence="1">Seedling</tissue>
    </source>
</reference>
<dbReference type="EMBL" id="CM007648">
    <property type="protein sequence ID" value="ONM26409.1"/>
    <property type="molecule type" value="Genomic_DNA"/>
</dbReference>
<organism evidence="1">
    <name type="scientific">Zea mays</name>
    <name type="common">Maize</name>
    <dbReference type="NCBI Taxonomy" id="4577"/>
    <lineage>
        <taxon>Eukaryota</taxon>
        <taxon>Viridiplantae</taxon>
        <taxon>Streptophyta</taxon>
        <taxon>Embryophyta</taxon>
        <taxon>Tracheophyta</taxon>
        <taxon>Spermatophyta</taxon>
        <taxon>Magnoliopsida</taxon>
        <taxon>Liliopsida</taxon>
        <taxon>Poales</taxon>
        <taxon>Poaceae</taxon>
        <taxon>PACMAD clade</taxon>
        <taxon>Panicoideae</taxon>
        <taxon>Andropogonodae</taxon>
        <taxon>Andropogoneae</taxon>
        <taxon>Tripsacinae</taxon>
        <taxon>Zea</taxon>
    </lineage>
</organism>
<gene>
    <name evidence="1" type="ORF">ZEAMMB73_Zm00001d007253</name>
</gene>
<dbReference type="AlphaFoldDB" id="A0A1D6F538"/>
<proteinExistence type="predicted"/>
<name>A0A1D6F538_MAIZE</name>
<protein>
    <submittedName>
        <fullName evidence="1">Uncharacterized protein</fullName>
    </submittedName>
</protein>
<evidence type="ECO:0000313" key="1">
    <source>
        <dbReference type="EMBL" id="ONM26409.1"/>
    </source>
</evidence>